<keyword evidence="11" id="KW-1185">Reference proteome</keyword>
<proteinExistence type="predicted"/>
<sequence>MSKPTWTVLSGAIRVKAATISSIKAEVKAFTKEDLTALALEAVEGKIPETQFKSLKAFASSIAYDGFNPQVIIALLAEKAKNGQKDDEKVTFTLDKTVFSATKGIDFGTDVQILITLFLVRGNNLFKIMKTVSKEAKVLLAGKIAAYGLKSDDDADAAARKRKEKVVLSSTDITLSRIASSFPHLTLAIAKEAQIAGKASLAAITAQMKIDRNSHNIPSIPHVLQHGMIPALLSKTEPDNERDLRQFCYMFNLEQTITLQHPAAKKVMLLEPISSQVENSMKFVSAAIQGPLMSDDVRQDILGGLLGLEDDPDIKSWIIAGSNAWVKASSASNYSSLMLNYADQVARINTGSASAGSSG</sequence>
<organism evidence="10 11">
    <name type="scientific">Euproctis pseudoconspersa bunyavirus</name>
    <dbReference type="NCBI Taxonomy" id="2769516"/>
    <lineage>
        <taxon>Viruses</taxon>
        <taxon>Riboviria</taxon>
        <taxon>Orthornavirae</taxon>
        <taxon>Negarnaviricota</taxon>
        <taxon>Polyploviricotina</taxon>
        <taxon>Bunyaviricetes</taxon>
        <taxon>Hareavirales</taxon>
        <taxon>Phenuiviridae</taxon>
        <taxon>Mobuvirus</taxon>
        <taxon>Mobuvirus arnae</taxon>
    </lineage>
</organism>
<evidence type="ECO:0000256" key="3">
    <source>
        <dbReference type="ARBA" id="ARBA00014389"/>
    </source>
</evidence>
<dbReference type="EMBL" id="MN752231">
    <property type="protein sequence ID" value="QNQ79765.1"/>
    <property type="molecule type" value="Genomic_RNA"/>
</dbReference>
<evidence type="ECO:0000256" key="2">
    <source>
        <dbReference type="ARBA" id="ARBA00004328"/>
    </source>
</evidence>
<evidence type="ECO:0000256" key="9">
    <source>
        <dbReference type="ARBA" id="ARBA00033344"/>
    </source>
</evidence>
<dbReference type="GO" id="GO:0003723">
    <property type="term" value="F:RNA binding"/>
    <property type="evidence" value="ECO:0007669"/>
    <property type="project" value="UniProtKB-KW"/>
</dbReference>
<dbReference type="RefSeq" id="YP_010840752.1">
    <property type="nucleotide sequence ID" value="NC_078993.1"/>
</dbReference>
<reference evidence="10" key="1">
    <citation type="submission" date="2019-11" db="EMBL/GenBank/DDBJ databases">
        <title>Report of a novel bunyavirus in Euproctis pseudoconspersaa and high prevalence in field populations.</title>
        <authorList>
            <person name="Wang X."/>
        </authorList>
    </citation>
    <scope>NUCLEOTIDE SEQUENCE</scope>
    <source>
        <strain evidence="10">Guangdong</strain>
    </source>
</reference>
<protein>
    <recommendedName>
        <fullName evidence="3">Nucleoprotein</fullName>
    </recommendedName>
    <alternativeName>
        <fullName evidence="9">Nucleocapsid protein</fullName>
    </alternativeName>
</protein>
<evidence type="ECO:0000313" key="11">
    <source>
        <dbReference type="Proteomes" id="UP001156908"/>
    </source>
</evidence>
<dbReference type="GeneID" id="80554355"/>
<dbReference type="KEGG" id="vg:80554355"/>
<evidence type="ECO:0000256" key="4">
    <source>
        <dbReference type="ARBA" id="ARBA00022561"/>
    </source>
</evidence>
<name>A0A7H0S6L4_9VIRU</name>
<dbReference type="GO" id="GO:0019013">
    <property type="term" value="C:viral nucleocapsid"/>
    <property type="evidence" value="ECO:0007669"/>
    <property type="project" value="UniProtKB-KW"/>
</dbReference>
<keyword evidence="5" id="KW-0946">Virion</keyword>
<comment type="subcellular location">
    <subcellularLocation>
        <location evidence="1">Host cytoplasm</location>
    </subcellularLocation>
    <subcellularLocation>
        <location evidence="2">Virion</location>
    </subcellularLocation>
</comment>
<dbReference type="Proteomes" id="UP001156908">
    <property type="component" value="Genome"/>
</dbReference>
<evidence type="ECO:0000313" key="10">
    <source>
        <dbReference type="EMBL" id="QNQ79765.1"/>
    </source>
</evidence>
<evidence type="ECO:0000256" key="5">
    <source>
        <dbReference type="ARBA" id="ARBA00022844"/>
    </source>
</evidence>
<keyword evidence="4" id="KW-0167">Capsid protein</keyword>
<keyword evidence="6" id="KW-0694">RNA-binding</keyword>
<evidence type="ECO:0000256" key="7">
    <source>
        <dbReference type="ARBA" id="ARBA00023086"/>
    </source>
</evidence>
<evidence type="ECO:0000256" key="6">
    <source>
        <dbReference type="ARBA" id="ARBA00022884"/>
    </source>
</evidence>
<evidence type="ECO:0000256" key="1">
    <source>
        <dbReference type="ARBA" id="ARBA00004192"/>
    </source>
</evidence>
<dbReference type="InterPro" id="IPR009522">
    <property type="entry name" value="Capsid_Phlebovir/Tenuivir"/>
</dbReference>
<evidence type="ECO:0000256" key="8">
    <source>
        <dbReference type="ARBA" id="ARBA00023200"/>
    </source>
</evidence>
<accession>A0A7H0S6L4</accession>
<dbReference type="Pfam" id="PF05733">
    <property type="entry name" value="Tenui_N"/>
    <property type="match status" value="1"/>
</dbReference>
<dbReference type="GO" id="GO:0030430">
    <property type="term" value="C:host cell cytoplasm"/>
    <property type="evidence" value="ECO:0007669"/>
    <property type="project" value="UniProtKB-SubCell"/>
</dbReference>
<keyword evidence="7 10" id="KW-0543">Viral nucleoprotein</keyword>
<keyword evidence="8" id="KW-1035">Host cytoplasm</keyword>